<dbReference type="RefSeq" id="WP_262578560.1">
    <property type="nucleotide sequence ID" value="NZ_JAHPRE010000008.1"/>
</dbReference>
<accession>A0AAW5RAK0</accession>
<proteinExistence type="predicted"/>
<dbReference type="Proteomes" id="UP001208534">
    <property type="component" value="Unassembled WGS sequence"/>
</dbReference>
<dbReference type="EMBL" id="JAHPRE010000008">
    <property type="protein sequence ID" value="MCU4395943.1"/>
    <property type="molecule type" value="Genomic_DNA"/>
</dbReference>
<organism evidence="2 3">
    <name type="scientific">Acinetobacter junii</name>
    <dbReference type="NCBI Taxonomy" id="40215"/>
    <lineage>
        <taxon>Bacteria</taxon>
        <taxon>Pseudomonadati</taxon>
        <taxon>Pseudomonadota</taxon>
        <taxon>Gammaproteobacteria</taxon>
        <taxon>Moraxellales</taxon>
        <taxon>Moraxellaceae</taxon>
        <taxon>Acinetobacter</taxon>
    </lineage>
</organism>
<gene>
    <name evidence="2" type="ORF">KTH64_02930</name>
</gene>
<evidence type="ECO:0000256" key="1">
    <source>
        <dbReference type="SAM" id="Phobius"/>
    </source>
</evidence>
<keyword evidence="1" id="KW-0472">Membrane</keyword>
<dbReference type="AlphaFoldDB" id="A0AAW5RAK0"/>
<protein>
    <recommendedName>
        <fullName evidence="4">DUF2628 domain-containing protein</fullName>
    </recommendedName>
</protein>
<evidence type="ECO:0000313" key="3">
    <source>
        <dbReference type="Proteomes" id="UP001208534"/>
    </source>
</evidence>
<keyword evidence="1" id="KW-1133">Transmembrane helix</keyword>
<evidence type="ECO:0008006" key="4">
    <source>
        <dbReference type="Google" id="ProtNLM"/>
    </source>
</evidence>
<name>A0AAW5RAK0_ACIJU</name>
<keyword evidence="1" id="KW-0812">Transmembrane</keyword>
<sequence length="139" mass="15853">MNERKTIYQSVDMSVEQLAGGKMTGVENTLINYSTFIPPEPYSSEAMQCPRVSCGKWVYRDNKECEYCKYDLAAYWYRIDRERRKAFFDKRVSQIWCVGLGCLALAFVLLQFTSSLLVGGLFIVGMLAVAAANNARFEE</sequence>
<evidence type="ECO:0000313" key="2">
    <source>
        <dbReference type="EMBL" id="MCU4395943.1"/>
    </source>
</evidence>
<reference evidence="2" key="1">
    <citation type="submission" date="2021-06" db="EMBL/GenBank/DDBJ databases">
        <title>Propagation of a rapidly emergent carbapenem-resistant Acinetobacter baumannii lineage by various extra-hospital transmission networks.</title>
        <authorList>
            <person name="Calix J."/>
        </authorList>
    </citation>
    <scope>NUCLEOTIDE SEQUENCE</scope>
    <source>
        <strain evidence="2">WU_MDCI_Aw63</strain>
    </source>
</reference>
<feature type="transmembrane region" description="Helical" evidence="1">
    <location>
        <begin position="116"/>
        <end position="135"/>
    </location>
</feature>
<comment type="caution">
    <text evidence="2">The sequence shown here is derived from an EMBL/GenBank/DDBJ whole genome shotgun (WGS) entry which is preliminary data.</text>
</comment>
<feature type="transmembrane region" description="Helical" evidence="1">
    <location>
        <begin position="92"/>
        <end position="110"/>
    </location>
</feature>